<reference evidence="8 9" key="1">
    <citation type="submission" date="2018-03" db="EMBL/GenBank/DDBJ databases">
        <title>Genomic Encyclopedia of Archaeal and Bacterial Type Strains, Phase II (KMG-II): from individual species to whole genera.</title>
        <authorList>
            <person name="Goeker M."/>
        </authorList>
    </citation>
    <scope>NUCLEOTIDE SEQUENCE [LARGE SCALE GENOMIC DNA]</scope>
    <source>
        <strain evidence="8 9">DSM 100214</strain>
    </source>
</reference>
<evidence type="ECO:0000256" key="5">
    <source>
        <dbReference type="ARBA" id="ARBA00023237"/>
    </source>
</evidence>
<evidence type="ECO:0000313" key="9">
    <source>
        <dbReference type="Proteomes" id="UP000247973"/>
    </source>
</evidence>
<evidence type="ECO:0000256" key="3">
    <source>
        <dbReference type="ARBA" id="ARBA00022729"/>
    </source>
</evidence>
<dbReference type="InterPro" id="IPR033985">
    <property type="entry name" value="SusD-like_N"/>
</dbReference>
<keyword evidence="3" id="KW-0732">Signal</keyword>
<evidence type="ECO:0000313" key="8">
    <source>
        <dbReference type="EMBL" id="PXV63038.1"/>
    </source>
</evidence>
<dbReference type="RefSeq" id="WP_110311199.1">
    <property type="nucleotide sequence ID" value="NZ_QICL01000016.1"/>
</dbReference>
<dbReference type="InterPro" id="IPR011990">
    <property type="entry name" value="TPR-like_helical_dom_sf"/>
</dbReference>
<dbReference type="InterPro" id="IPR012944">
    <property type="entry name" value="SusD_RagB_dom"/>
</dbReference>
<dbReference type="EMBL" id="QICL01000016">
    <property type="protein sequence ID" value="PXV63038.1"/>
    <property type="molecule type" value="Genomic_DNA"/>
</dbReference>
<feature type="domain" description="RagB/SusD" evidence="6">
    <location>
        <begin position="302"/>
        <end position="566"/>
    </location>
</feature>
<keyword evidence="4" id="KW-0472">Membrane</keyword>
<gene>
    <name evidence="8" type="ORF">CLV62_11679</name>
</gene>
<dbReference type="Proteomes" id="UP000247973">
    <property type="component" value="Unassembled WGS sequence"/>
</dbReference>
<sequence length="566" mass="64673">MKNIYLFLIVSIICLSGCDLEKLPETSLTDEGFWKTETDVRGACNRMYDELAGFTYMSNPNDRDAGKTYHDSRSDELVQTSANGVSAGNRTVPSTSRNDWTDPYIHIFTANNILQKAPKAALEEAVLNRWLAEAYFFRAYYHFLLVKLYGDIPLILKSFDDPNDPVIYSGRTPREEVIQQCYKDLEFAATWLPTRATLAKNEKDWGRATRSSALGMIVRIGLYEGTFVKYHKLGNGYTAHLKKSIDAAELLMKEGHDLYSDFDKLFKFEGEGSKNLENIFVKVYGPNGAGTAVHGNCRAMENTYSVTRQMIDLFLYKDGLPREKSPLKISPETSFDDALTNRDPRLKMTIYSIRELSYKNSPYIPFINQHGYGYSLKKGYVDSEWNTVGKETIDKAIIRYGEILISYAEALYEHNGSITDDQLNKTVNKLRDRVGFDVKLTNEFATANGLTMIDEIRRERTVELLDEGFRYDDIIRWKIAEKVLPTYIIGAKFVASETNKARADIQDRLTDATGKLKGKQVYSESDMYVIEMAENRRFDPERDYLYPIPLNEVALSKGNITQNPNW</sequence>
<dbReference type="Pfam" id="PF14322">
    <property type="entry name" value="SusD-like_3"/>
    <property type="match status" value="1"/>
</dbReference>
<dbReference type="SUPFAM" id="SSF48452">
    <property type="entry name" value="TPR-like"/>
    <property type="match status" value="1"/>
</dbReference>
<dbReference type="AlphaFoldDB" id="A0A2V3PPZ6"/>
<protein>
    <submittedName>
        <fullName evidence="8">Putative outer membrane starch-binding protein</fullName>
    </submittedName>
</protein>
<proteinExistence type="inferred from homology"/>
<name>A0A2V3PPZ6_9BACT</name>
<accession>A0A2V3PPZ6</accession>
<dbReference type="Gene3D" id="1.25.40.390">
    <property type="match status" value="1"/>
</dbReference>
<evidence type="ECO:0000256" key="2">
    <source>
        <dbReference type="ARBA" id="ARBA00006275"/>
    </source>
</evidence>
<dbReference type="GO" id="GO:0009279">
    <property type="term" value="C:cell outer membrane"/>
    <property type="evidence" value="ECO:0007669"/>
    <property type="project" value="UniProtKB-SubCell"/>
</dbReference>
<comment type="caution">
    <text evidence="8">The sequence shown here is derived from an EMBL/GenBank/DDBJ whole genome shotgun (WGS) entry which is preliminary data.</text>
</comment>
<organism evidence="8 9">
    <name type="scientific">Dysgonomonas alginatilytica</name>
    <dbReference type="NCBI Taxonomy" id="1605892"/>
    <lineage>
        <taxon>Bacteria</taxon>
        <taxon>Pseudomonadati</taxon>
        <taxon>Bacteroidota</taxon>
        <taxon>Bacteroidia</taxon>
        <taxon>Bacteroidales</taxon>
        <taxon>Dysgonomonadaceae</taxon>
        <taxon>Dysgonomonas</taxon>
    </lineage>
</organism>
<evidence type="ECO:0000259" key="6">
    <source>
        <dbReference type="Pfam" id="PF07980"/>
    </source>
</evidence>
<keyword evidence="9" id="KW-1185">Reference proteome</keyword>
<comment type="subcellular location">
    <subcellularLocation>
        <location evidence="1">Cell outer membrane</location>
    </subcellularLocation>
</comment>
<keyword evidence="5" id="KW-0998">Cell outer membrane</keyword>
<feature type="domain" description="SusD-like N-terminal" evidence="7">
    <location>
        <begin position="64"/>
        <end position="222"/>
    </location>
</feature>
<dbReference type="OrthoDB" id="1031584at2"/>
<evidence type="ECO:0000256" key="4">
    <source>
        <dbReference type="ARBA" id="ARBA00023136"/>
    </source>
</evidence>
<comment type="similarity">
    <text evidence="2">Belongs to the SusD family.</text>
</comment>
<evidence type="ECO:0000256" key="1">
    <source>
        <dbReference type="ARBA" id="ARBA00004442"/>
    </source>
</evidence>
<evidence type="ECO:0000259" key="7">
    <source>
        <dbReference type="Pfam" id="PF14322"/>
    </source>
</evidence>
<dbReference type="Pfam" id="PF07980">
    <property type="entry name" value="SusD_RagB"/>
    <property type="match status" value="1"/>
</dbReference>